<protein>
    <submittedName>
        <fullName evidence="1">Uncharacterized protein</fullName>
    </submittedName>
</protein>
<sequence length="98" mass="11686">MSDTKEFDIELYVNQFKNNKFIIKHLIDIERIIISFEYSKFINSVYKFFNSKVEGSEERLNAKHYNGAGEIIDRFWKLLLDNDSIATYQSNLKIKLKI</sequence>
<dbReference type="AlphaFoldDB" id="X1S5U1"/>
<comment type="caution">
    <text evidence="1">The sequence shown here is derived from an EMBL/GenBank/DDBJ whole genome shotgun (WGS) entry which is preliminary data.</text>
</comment>
<name>X1S5U1_9ZZZZ</name>
<reference evidence="1" key="1">
    <citation type="journal article" date="2014" name="Front. Microbiol.">
        <title>High frequency of phylogenetically diverse reductive dehalogenase-homologous genes in deep subseafloor sedimentary metagenomes.</title>
        <authorList>
            <person name="Kawai M."/>
            <person name="Futagami T."/>
            <person name="Toyoda A."/>
            <person name="Takaki Y."/>
            <person name="Nishi S."/>
            <person name="Hori S."/>
            <person name="Arai W."/>
            <person name="Tsubouchi T."/>
            <person name="Morono Y."/>
            <person name="Uchiyama I."/>
            <person name="Ito T."/>
            <person name="Fujiyama A."/>
            <person name="Inagaki F."/>
            <person name="Takami H."/>
        </authorList>
    </citation>
    <scope>NUCLEOTIDE SEQUENCE</scope>
    <source>
        <strain evidence="1">Expedition CK06-06</strain>
    </source>
</reference>
<evidence type="ECO:0000313" key="1">
    <source>
        <dbReference type="EMBL" id="GAI70820.1"/>
    </source>
</evidence>
<proteinExistence type="predicted"/>
<gene>
    <name evidence="1" type="ORF">S12H4_06685</name>
</gene>
<dbReference type="EMBL" id="BARW01002377">
    <property type="protein sequence ID" value="GAI70820.1"/>
    <property type="molecule type" value="Genomic_DNA"/>
</dbReference>
<accession>X1S5U1</accession>
<organism evidence="1">
    <name type="scientific">marine sediment metagenome</name>
    <dbReference type="NCBI Taxonomy" id="412755"/>
    <lineage>
        <taxon>unclassified sequences</taxon>
        <taxon>metagenomes</taxon>
        <taxon>ecological metagenomes</taxon>
    </lineage>
</organism>